<evidence type="ECO:0000313" key="6">
    <source>
        <dbReference type="Proteomes" id="UP000663828"/>
    </source>
</evidence>
<reference evidence="5" key="1">
    <citation type="submission" date="2021-02" db="EMBL/GenBank/DDBJ databases">
        <authorList>
            <person name="Nowell W R."/>
        </authorList>
    </citation>
    <scope>NUCLEOTIDE SEQUENCE</scope>
</reference>
<comment type="caution">
    <text evidence="5">The sequence shown here is derived from an EMBL/GenBank/DDBJ whole genome shotgun (WGS) entry which is preliminary data.</text>
</comment>
<gene>
    <name evidence="5" type="ORF">XAT740_LOCUS27595</name>
</gene>
<evidence type="ECO:0000256" key="2">
    <source>
        <dbReference type="ARBA" id="ARBA00023180"/>
    </source>
</evidence>
<evidence type="ECO:0000256" key="1">
    <source>
        <dbReference type="ARBA" id="ARBA00022729"/>
    </source>
</evidence>
<accession>A0A815BQI7</accession>
<keyword evidence="1" id="KW-0732">Signal</keyword>
<dbReference type="GO" id="GO:0005576">
    <property type="term" value="C:extracellular region"/>
    <property type="evidence" value="ECO:0007669"/>
    <property type="project" value="TreeGrafter"/>
</dbReference>
<name>A0A815BQI7_ADIRI</name>
<feature type="region of interest" description="Disordered" evidence="3">
    <location>
        <begin position="335"/>
        <end position="395"/>
    </location>
</feature>
<dbReference type="Gene3D" id="2.120.10.30">
    <property type="entry name" value="TolB, C-terminal domain"/>
    <property type="match status" value="1"/>
</dbReference>
<keyword evidence="6" id="KW-1185">Reference proteome</keyword>
<dbReference type="InterPro" id="IPR011042">
    <property type="entry name" value="6-blade_b-propeller_TolB-like"/>
</dbReference>
<keyword evidence="2" id="KW-0325">Glycoprotein</keyword>
<evidence type="ECO:0000256" key="3">
    <source>
        <dbReference type="SAM" id="MobiDB-lite"/>
    </source>
</evidence>
<feature type="transmembrane region" description="Helical" evidence="4">
    <location>
        <begin position="401"/>
        <end position="420"/>
    </location>
</feature>
<dbReference type="CDD" id="cd05819">
    <property type="entry name" value="NHL"/>
    <property type="match status" value="1"/>
</dbReference>
<keyword evidence="4" id="KW-0812">Transmembrane</keyword>
<keyword evidence="4" id="KW-1133">Transmembrane helix</keyword>
<organism evidence="5 6">
    <name type="scientific">Adineta ricciae</name>
    <name type="common">Rotifer</name>
    <dbReference type="NCBI Taxonomy" id="249248"/>
    <lineage>
        <taxon>Eukaryota</taxon>
        <taxon>Metazoa</taxon>
        <taxon>Spiralia</taxon>
        <taxon>Gnathifera</taxon>
        <taxon>Rotifera</taxon>
        <taxon>Eurotatoria</taxon>
        <taxon>Bdelloidea</taxon>
        <taxon>Adinetida</taxon>
        <taxon>Adinetidae</taxon>
        <taxon>Adineta</taxon>
    </lineage>
</organism>
<sequence>MRLYMSIIHVAQGIFSDNRKTTVKINKNVFCSIGISFNQPKFSPCAYWNQNGTFFANASSRPFGLFVNVNNSVYASEQDTNRFQVWSSLGGTPIRTASAALSNPAGIFVHSNGNIYIDKGDLGTVAKWTPNSTSSIDVMNVDAQCMGIFVDINNILYCSASDSHKVFKRALNSSTINATIAAGNGTCSSQTNTICYPHGVFVDNNFTLYIAEYGQDRISRFRKGELNGTALVGSTVPGTFHLSSPMGVVLDGDGYLFIVDQGNDRIVGSGPLGFQCIVGCSGSSGSALNQLQGPRSLAFDTYGNLYLMWYAFIDISLNDSPLMIINTDNSDIYTTTTSTTSPTKTKSTSTTSTPSAASTTLTSTTSTTETTATTSTPSAATTLRRKTTSASSTTSSTATSITSSVLMTVFLPLSFVFLFLSMRMI</sequence>
<evidence type="ECO:0000313" key="5">
    <source>
        <dbReference type="EMBL" id="CAF1276748.1"/>
    </source>
</evidence>
<dbReference type="PANTHER" id="PTHR10680:SF14">
    <property type="entry name" value="PEPTIDYL-GLYCINE ALPHA-AMIDATING MONOOXYGENASE"/>
    <property type="match status" value="1"/>
</dbReference>
<dbReference type="SUPFAM" id="SSF101898">
    <property type="entry name" value="NHL repeat"/>
    <property type="match status" value="1"/>
</dbReference>
<dbReference type="AlphaFoldDB" id="A0A815BQI7"/>
<evidence type="ECO:0000256" key="4">
    <source>
        <dbReference type="SAM" id="Phobius"/>
    </source>
</evidence>
<evidence type="ECO:0008006" key="7">
    <source>
        <dbReference type="Google" id="ProtNLM"/>
    </source>
</evidence>
<dbReference type="PANTHER" id="PTHR10680">
    <property type="entry name" value="PEPTIDYL-GLYCINE ALPHA-AMIDATING MONOOXYGENASE"/>
    <property type="match status" value="1"/>
</dbReference>
<dbReference type="Proteomes" id="UP000663828">
    <property type="component" value="Unassembled WGS sequence"/>
</dbReference>
<protein>
    <recommendedName>
        <fullName evidence="7">NHL repeat containing protein-like protein</fullName>
    </recommendedName>
</protein>
<keyword evidence="4" id="KW-0472">Membrane</keyword>
<proteinExistence type="predicted"/>
<dbReference type="EMBL" id="CAJNOR010002312">
    <property type="protein sequence ID" value="CAF1276748.1"/>
    <property type="molecule type" value="Genomic_DNA"/>
</dbReference>